<comment type="caution">
    <text evidence="2">The sequence shown here is derived from an EMBL/GenBank/DDBJ whole genome shotgun (WGS) entry which is preliminary data.</text>
</comment>
<protein>
    <submittedName>
        <fullName evidence="2">Uncharacterized protein</fullName>
    </submittedName>
</protein>
<evidence type="ECO:0000256" key="1">
    <source>
        <dbReference type="SAM" id="Phobius"/>
    </source>
</evidence>
<name>A0ABW2YNY8_9GAMM</name>
<dbReference type="Proteomes" id="UP001597090">
    <property type="component" value="Unassembled WGS sequence"/>
</dbReference>
<proteinExistence type="predicted"/>
<keyword evidence="1" id="KW-0812">Transmembrane</keyword>
<evidence type="ECO:0000313" key="2">
    <source>
        <dbReference type="EMBL" id="MFD0739925.1"/>
    </source>
</evidence>
<sequence length="127" mass="13690">MKHPPPNHDDHAFDDAMRALHAQSLERISPNTRLRLRPARRTTEASRAPARPAFGWVLATGCAAVFALAIGLQLRGPTPATSPATEQPLALADTTASAFDDSVAVLDENPDLYLWLAANDEPMPALE</sequence>
<feature type="transmembrane region" description="Helical" evidence="1">
    <location>
        <begin position="53"/>
        <end position="72"/>
    </location>
</feature>
<evidence type="ECO:0000313" key="3">
    <source>
        <dbReference type="Proteomes" id="UP001597090"/>
    </source>
</evidence>
<keyword evidence="1" id="KW-0472">Membrane</keyword>
<keyword evidence="1" id="KW-1133">Transmembrane helix</keyword>
<reference evidence="3" key="1">
    <citation type="journal article" date="2019" name="Int. J. Syst. Evol. Microbiol.">
        <title>The Global Catalogue of Microorganisms (GCM) 10K type strain sequencing project: providing services to taxonomists for standard genome sequencing and annotation.</title>
        <authorList>
            <consortium name="The Broad Institute Genomics Platform"/>
            <consortium name="The Broad Institute Genome Sequencing Center for Infectious Disease"/>
            <person name="Wu L."/>
            <person name="Ma J."/>
        </authorList>
    </citation>
    <scope>NUCLEOTIDE SEQUENCE [LARGE SCALE GENOMIC DNA]</scope>
    <source>
        <strain evidence="3">CCUG 55491</strain>
    </source>
</reference>
<keyword evidence="3" id="KW-1185">Reference proteome</keyword>
<dbReference type="RefSeq" id="WP_386812964.1">
    <property type="nucleotide sequence ID" value="NZ_JBHTIH010000006.1"/>
</dbReference>
<dbReference type="EMBL" id="JBHTIH010000006">
    <property type="protein sequence ID" value="MFD0739925.1"/>
    <property type="molecule type" value="Genomic_DNA"/>
</dbReference>
<gene>
    <name evidence="2" type="ORF">ACFQZQ_11630</name>
</gene>
<accession>A0ABW2YNY8</accession>
<organism evidence="2 3">
    <name type="scientific">Lysobacter koreensis</name>
    <dbReference type="NCBI Taxonomy" id="266122"/>
    <lineage>
        <taxon>Bacteria</taxon>
        <taxon>Pseudomonadati</taxon>
        <taxon>Pseudomonadota</taxon>
        <taxon>Gammaproteobacteria</taxon>
        <taxon>Lysobacterales</taxon>
        <taxon>Lysobacteraceae</taxon>
        <taxon>Lysobacter</taxon>
    </lineage>
</organism>